<dbReference type="InterPro" id="IPR050172">
    <property type="entry name" value="SsuD_RutA_monooxygenase"/>
</dbReference>
<name>A0ABC9VBG8_9BACL</name>
<evidence type="ECO:0000313" key="7">
    <source>
        <dbReference type="Proteomes" id="UP000023566"/>
    </source>
</evidence>
<protein>
    <submittedName>
        <fullName evidence="6">Alkanesulfonate monooxygenase</fullName>
    </submittedName>
</protein>
<evidence type="ECO:0000256" key="4">
    <source>
        <dbReference type="ARBA" id="ARBA00023033"/>
    </source>
</evidence>
<dbReference type="Proteomes" id="UP000023566">
    <property type="component" value="Chromosome"/>
</dbReference>
<gene>
    <name evidence="6" type="ORF">H839_17898</name>
</gene>
<evidence type="ECO:0000256" key="2">
    <source>
        <dbReference type="ARBA" id="ARBA00022643"/>
    </source>
</evidence>
<dbReference type="InterPro" id="IPR011251">
    <property type="entry name" value="Luciferase-like_dom"/>
</dbReference>
<sequence length="112" mass="12886">MSHRHGGGRRSASIWLTEQDERYDRTEEFVQVLKGMWTNDVFHFRGKFYEVKGAHLAPKPVQKSYSILYAGGESERGKQAIVEHCDAFLRTMSTPIQTTTRRRRRAPASLAC</sequence>
<dbReference type="PANTHER" id="PTHR42847">
    <property type="entry name" value="ALKANESULFONATE MONOOXYGENASE"/>
    <property type="match status" value="1"/>
</dbReference>
<evidence type="ECO:0000259" key="5">
    <source>
        <dbReference type="Pfam" id="PF00296"/>
    </source>
</evidence>
<keyword evidence="7" id="KW-1185">Reference proteome</keyword>
<feature type="domain" description="Luciferase-like" evidence="5">
    <location>
        <begin position="18"/>
        <end position="103"/>
    </location>
</feature>
<organism evidence="6 7">
    <name type="scientific">Parageobacillus genomosp. 1</name>
    <dbReference type="NCBI Taxonomy" id="1295642"/>
    <lineage>
        <taxon>Bacteria</taxon>
        <taxon>Bacillati</taxon>
        <taxon>Bacillota</taxon>
        <taxon>Bacilli</taxon>
        <taxon>Bacillales</taxon>
        <taxon>Anoxybacillaceae</taxon>
        <taxon>Parageobacillus</taxon>
    </lineage>
</organism>
<reference evidence="6 7" key="1">
    <citation type="journal article" date="2014" name="Appl. Microbiol. Biotechnol.">
        <title>Transformable facultative thermophile Geobacillus stearothermophilus NUB3621 as a host strain for metabolic engineering.</title>
        <authorList>
            <person name="Blanchard K."/>
            <person name="Robic S."/>
            <person name="Matsumura I."/>
        </authorList>
    </citation>
    <scope>NUCLEOTIDE SEQUENCE [LARGE SCALE GENOMIC DNA]</scope>
    <source>
        <strain evidence="6 7">NUB3621</strain>
    </source>
</reference>
<comment type="caution">
    <text evidence="6">The sequence shown here is derived from an EMBL/GenBank/DDBJ whole genome shotgun (WGS) entry which is preliminary data.</text>
</comment>
<dbReference type="Pfam" id="PF00296">
    <property type="entry name" value="Bac_luciferase"/>
    <property type="match status" value="1"/>
</dbReference>
<evidence type="ECO:0000313" key="6">
    <source>
        <dbReference type="EMBL" id="EZP75398.1"/>
    </source>
</evidence>
<dbReference type="Gene3D" id="3.20.20.30">
    <property type="entry name" value="Luciferase-like domain"/>
    <property type="match status" value="1"/>
</dbReference>
<dbReference type="EMBL" id="AOTZ01000009">
    <property type="protein sequence ID" value="EZP75398.1"/>
    <property type="molecule type" value="Genomic_DNA"/>
</dbReference>
<dbReference type="PANTHER" id="PTHR42847:SF4">
    <property type="entry name" value="ALKANESULFONATE MONOOXYGENASE-RELATED"/>
    <property type="match status" value="1"/>
</dbReference>
<keyword evidence="1" id="KW-0285">Flavoprotein</keyword>
<keyword evidence="3" id="KW-0560">Oxidoreductase</keyword>
<dbReference type="SUPFAM" id="SSF51679">
    <property type="entry name" value="Bacterial luciferase-like"/>
    <property type="match status" value="1"/>
</dbReference>
<dbReference type="GO" id="GO:0004497">
    <property type="term" value="F:monooxygenase activity"/>
    <property type="evidence" value="ECO:0007669"/>
    <property type="project" value="UniProtKB-KW"/>
</dbReference>
<evidence type="ECO:0000256" key="1">
    <source>
        <dbReference type="ARBA" id="ARBA00022630"/>
    </source>
</evidence>
<keyword evidence="2" id="KW-0288">FMN</keyword>
<dbReference type="InterPro" id="IPR036661">
    <property type="entry name" value="Luciferase-like_sf"/>
</dbReference>
<accession>A0ABC9VBG8</accession>
<dbReference type="AlphaFoldDB" id="A0ABC9VBG8"/>
<keyword evidence="4 6" id="KW-0503">Monooxygenase</keyword>
<evidence type="ECO:0000256" key="3">
    <source>
        <dbReference type="ARBA" id="ARBA00023002"/>
    </source>
</evidence>
<proteinExistence type="predicted"/>